<dbReference type="PANTHER" id="PTHR13265:SF0">
    <property type="entry name" value="HPR1"/>
    <property type="match status" value="1"/>
</dbReference>
<comment type="caution">
    <text evidence="5">The sequence shown here is derived from an EMBL/GenBank/DDBJ whole genome shotgun (WGS) entry which is preliminary data.</text>
</comment>
<dbReference type="InterPro" id="IPR000488">
    <property type="entry name" value="Death_dom"/>
</dbReference>
<gene>
    <name evidence="5" type="ORF">GHT06_015095</name>
</gene>
<dbReference type="InterPro" id="IPR011011">
    <property type="entry name" value="Znf_FYVE_PHD"/>
</dbReference>
<feature type="domain" description="PDZ" evidence="4">
    <location>
        <begin position="1425"/>
        <end position="1512"/>
    </location>
</feature>
<feature type="region of interest" description="Disordered" evidence="1">
    <location>
        <begin position="1031"/>
        <end position="1207"/>
    </location>
</feature>
<dbReference type="Gene3D" id="3.30.40.10">
    <property type="entry name" value="Zinc/RING finger domain, C3HC4 (zinc finger)"/>
    <property type="match status" value="1"/>
</dbReference>
<dbReference type="GO" id="GO:0006406">
    <property type="term" value="P:mRNA export from nucleus"/>
    <property type="evidence" value="ECO:0007669"/>
    <property type="project" value="TreeGrafter"/>
</dbReference>
<reference evidence="5 6" key="1">
    <citation type="submission" date="2022-05" db="EMBL/GenBank/DDBJ databases">
        <title>A multi-omics perspective on studying reproductive biology in Daphnia sinensis.</title>
        <authorList>
            <person name="Jia J."/>
        </authorList>
    </citation>
    <scope>NUCLEOTIDE SEQUENCE [LARGE SCALE GENOMIC DNA]</scope>
    <source>
        <strain evidence="5 6">WSL</strain>
    </source>
</reference>
<feature type="compositionally biased region" description="Polar residues" evidence="1">
    <location>
        <begin position="1320"/>
        <end position="1335"/>
    </location>
</feature>
<feature type="compositionally biased region" description="Low complexity" evidence="1">
    <location>
        <begin position="1766"/>
        <end position="1775"/>
    </location>
</feature>
<evidence type="ECO:0000256" key="1">
    <source>
        <dbReference type="SAM" id="MobiDB-lite"/>
    </source>
</evidence>
<dbReference type="GO" id="GO:0045202">
    <property type="term" value="C:synapse"/>
    <property type="evidence" value="ECO:0007669"/>
    <property type="project" value="UniProtKB-ARBA"/>
</dbReference>
<feature type="domain" description="C2" evidence="2">
    <location>
        <begin position="1945"/>
        <end position="2062"/>
    </location>
</feature>
<protein>
    <submittedName>
        <fullName evidence="5">Uncharacterized protein</fullName>
    </submittedName>
</protein>
<feature type="region of interest" description="Disordered" evidence="1">
    <location>
        <begin position="384"/>
        <end position="408"/>
    </location>
</feature>
<dbReference type="PROSITE" id="PS50004">
    <property type="entry name" value="C2"/>
    <property type="match status" value="1"/>
</dbReference>
<feature type="compositionally biased region" description="Low complexity" evidence="1">
    <location>
        <begin position="1362"/>
        <end position="1378"/>
    </location>
</feature>
<proteinExistence type="predicted"/>
<evidence type="ECO:0000259" key="2">
    <source>
        <dbReference type="PROSITE" id="PS50004"/>
    </source>
</evidence>
<sequence length="2092" mass="233916">MQLFKINKFRILKNDTLSLVTPNHEPSTREADKKAIWDQAFRDKFLNDSPVFSIPLFEKLLQLSLDCAVALICSPTLPVILLTDAFDILSLGKCEEIFYMVEMKVSTWKQELFFNQCKNTLLRLCNDLLRRLSRSQNTVFCGRILLFLAKFFPFSERSGLNVVSEFNLDNLTTFGGKEDFSDGSDITEKEKDAMEVEESLGSDYNLYKKFWSLQDFFRNPNQCYTKIPWKTFCLHTNDVLSAFSTLKLDERRNRSKWDEADVPATVGIDETSTNGGNVQQYFAKYLTSQNLLELQLGDSNFRRYILLQFLIIFQYLDSPVKFKQETHKLSEEQTTWITDATDQVYRLLKDTPPDGASFAQSIRHILKREELWSNWKNDGCPEFRPNVTSSTDDIPNDSSNGEKKTVAVARPRRMKRSLGDQIREASKRHKCIIGNAEMNRLWNLCPDNMAACRSKDRDFLPTLEHYFEEAIEQLDPSVESQYKRVNEANFGWRALRLLARRSLHFFTHGNTPITRLPDYLETHVRKLAKDIQSVNVLPNVKPEPVDDAGEVEQMEPEADPVSTTSEIEGGPDEANVKPDDVEEAVEEENSEKKPILCTMEQLVLLAKEIGTKWKLLAPKLGFGPDEVEYFESETTEVELQAKKMFQIWLENETDATPENLLYSLEGLGMLDSAQAAILRWLCGARITLFSLEPKVYKGQFRFLSRLAESSSIDWDKRNDANSLVVMWTQMWTSFYSMLALTCYHGQIDCNPTSANLESLSQFQDGDIATMYQRNERYTVGLAHRSGAESYCSLALVVLLALPLSCELRVHTCGRVLMRNLLQHQALKRKLSNDYELPKDYPRAESGSSSNFKADSLMLPVVSFMKKMVKNSDTGQQEMVTTNKLTRLKQTLTTGFQQAQDSVAKFSPKSIHVGVGEIAGRQPSGKETLNEASTIATSSDILNKDALNSTNPQPALLNISIGTKTCSGPPNRLTSCRVCVRSLSTGNSDVSYRICSQCNLKVCEDCASYSELDKDIERNFWRCSVCRRRNQGASSPMLSSIGAAGTGVTRQQPLSAAAHRWSEEKAGSLSTSTDDYNKRSKESSATPGSAPVSRRERRSTSGESVTTADQKHLSGFQSKLHVQPSRQDYGGSTENVNARGNGSGGRTPDRNPRRLNQSHKAVRSVSASESSPEDVADKQHSQQYERSSETSSRRSSCRRSFQKQTTDQSLYLSADDACLSPWSQQRRYSSESSDASDTSGTSATARLVSQEETEEVGDYGASLLPSTRRRQSFRSHRTCHFYDVDGSDVYYDAEDQSTDNGVNRSSRRSCSDISQVSKCNELTSETTAPSANQQRSHSPRGSLAYDGANEERLMPQRKISTQLSDPPSSLSRSHSPRPSIASCHSGSERRSVEREAIRIIIDDVDCPDSCQAVPTPTLTTTSTTLTVRLLRDHHYGGHGFTAGFGLSLAIRKNVVISWIAPHGPADQAGLLCGDIVLSWDGVQLVGWNFEFDDIEEELQHSGDSINIQVLRNSVVAEALPSSTPPKNAYEHHDEPLMRPNKLPSSVLILDAEPSGRSTPPSPTRRRLPQAPAVMMIAADTDSPFPFIYRVQLKFKCSIERNGSVCMVITVVEAERSPVAPKQTHDVGEKEKEHAFLWIKIILTLPSGASRKFLTDKVESSYDLCWNSLFTCSDLTAEEVSRSQLTLSLWGDSFQKGEDKIADTNMDLQNITMDGRPTWFPLRHCNASSVSPRRLCKAVSYDQQNQQNQQPYILGHNNCELNIDHGDQSSTSSQQRTPSPPTLSFPRSRSAEICHLLLQPESQGWTNSGLSAPASLAPSRRGSSYNCEDEYLNPQSPPTSRRGSSVFVGEGEVPNIQGHQKLSASTAVNLDPCALQHHRVPSSQWRSQSFRSEVKHAQHNAHDVPTNNRASARIINSSALEFGTGQILPGQSLLARDERLFKTHTESCGQIKLGLIITQGQLEVEVIAARNLVAGKHVLPDTYVKATLCHGERVLGVRKTRIVRQTCHPEFHQTLLFEAANALHATLIIEVRLKNSINGGKSISADVSPLRIGDHSASQQDQSTMGFVHIALDRLTLTTLTISWYKLIPFVRET</sequence>
<dbReference type="Pfam" id="PF17820">
    <property type="entry name" value="PDZ_6"/>
    <property type="match status" value="1"/>
</dbReference>
<dbReference type="EMBL" id="WJBH02000005">
    <property type="protein sequence ID" value="KAI9558342.1"/>
    <property type="molecule type" value="Genomic_DNA"/>
</dbReference>
<feature type="region of interest" description="Disordered" evidence="1">
    <location>
        <begin position="1756"/>
        <end position="1784"/>
    </location>
</feature>
<dbReference type="SMART" id="SM00228">
    <property type="entry name" value="PDZ"/>
    <property type="match status" value="1"/>
</dbReference>
<feature type="compositionally biased region" description="Low complexity" evidence="1">
    <location>
        <begin position="1229"/>
        <end position="1244"/>
    </location>
</feature>
<accession>A0AAD5KQS1</accession>
<feature type="region of interest" description="Disordered" evidence="1">
    <location>
        <begin position="1227"/>
        <end position="1262"/>
    </location>
</feature>
<evidence type="ECO:0000259" key="3">
    <source>
        <dbReference type="PROSITE" id="PS50017"/>
    </source>
</evidence>
<dbReference type="SMART" id="SM00005">
    <property type="entry name" value="DEATH"/>
    <property type="match status" value="1"/>
</dbReference>
<dbReference type="SMART" id="SM00239">
    <property type="entry name" value="C2"/>
    <property type="match status" value="2"/>
</dbReference>
<dbReference type="Proteomes" id="UP000820818">
    <property type="component" value="Linkage Group LG5"/>
</dbReference>
<evidence type="ECO:0000259" key="4">
    <source>
        <dbReference type="PROSITE" id="PS50106"/>
    </source>
</evidence>
<dbReference type="InterPro" id="IPR011029">
    <property type="entry name" value="DEATH-like_dom_sf"/>
</dbReference>
<evidence type="ECO:0000313" key="6">
    <source>
        <dbReference type="Proteomes" id="UP000820818"/>
    </source>
</evidence>
<dbReference type="SUPFAM" id="SSF47986">
    <property type="entry name" value="DEATH domain"/>
    <property type="match status" value="1"/>
</dbReference>
<dbReference type="Pfam" id="PF00168">
    <property type="entry name" value="C2"/>
    <property type="match status" value="1"/>
</dbReference>
<organism evidence="5 6">
    <name type="scientific">Daphnia sinensis</name>
    <dbReference type="NCBI Taxonomy" id="1820382"/>
    <lineage>
        <taxon>Eukaryota</taxon>
        <taxon>Metazoa</taxon>
        <taxon>Ecdysozoa</taxon>
        <taxon>Arthropoda</taxon>
        <taxon>Crustacea</taxon>
        <taxon>Branchiopoda</taxon>
        <taxon>Diplostraca</taxon>
        <taxon>Cladocera</taxon>
        <taxon>Anomopoda</taxon>
        <taxon>Daphniidae</taxon>
        <taxon>Daphnia</taxon>
        <taxon>Daphnia similis group</taxon>
    </lineage>
</organism>
<dbReference type="SUPFAM" id="SSF49562">
    <property type="entry name" value="C2 domain (Calcium/lipid-binding domain, CaLB)"/>
    <property type="match status" value="2"/>
</dbReference>
<keyword evidence="6" id="KW-1185">Reference proteome</keyword>
<dbReference type="CDD" id="cd00136">
    <property type="entry name" value="PDZ_canonical"/>
    <property type="match status" value="1"/>
</dbReference>
<dbReference type="GO" id="GO:0000445">
    <property type="term" value="C:THO complex part of transcription export complex"/>
    <property type="evidence" value="ECO:0007669"/>
    <property type="project" value="TreeGrafter"/>
</dbReference>
<feature type="domain" description="Death" evidence="3">
    <location>
        <begin position="598"/>
        <end position="674"/>
    </location>
</feature>
<feature type="compositionally biased region" description="Polar residues" evidence="1">
    <location>
        <begin position="1123"/>
        <end position="1139"/>
    </location>
</feature>
<dbReference type="Gene3D" id="2.30.42.10">
    <property type="match status" value="1"/>
</dbReference>
<dbReference type="Gene3D" id="1.10.533.10">
    <property type="entry name" value="Death Domain, Fas"/>
    <property type="match status" value="1"/>
</dbReference>
<dbReference type="InterPro" id="IPR021861">
    <property type="entry name" value="THO_THOC1"/>
</dbReference>
<name>A0AAD5KQS1_9CRUS</name>
<evidence type="ECO:0000313" key="5">
    <source>
        <dbReference type="EMBL" id="KAI9558342.1"/>
    </source>
</evidence>
<feature type="region of interest" description="Disordered" evidence="1">
    <location>
        <begin position="1320"/>
        <end position="1344"/>
    </location>
</feature>
<dbReference type="InterPro" id="IPR013083">
    <property type="entry name" value="Znf_RING/FYVE/PHD"/>
</dbReference>
<dbReference type="InterPro" id="IPR035892">
    <property type="entry name" value="C2_domain_sf"/>
</dbReference>
<dbReference type="Pfam" id="PF11957">
    <property type="entry name" value="efThoc1"/>
    <property type="match status" value="1"/>
</dbReference>
<dbReference type="GO" id="GO:0007165">
    <property type="term" value="P:signal transduction"/>
    <property type="evidence" value="ECO:0007669"/>
    <property type="project" value="InterPro"/>
</dbReference>
<feature type="compositionally biased region" description="Polar residues" evidence="1">
    <location>
        <begin position="386"/>
        <end position="399"/>
    </location>
</feature>
<dbReference type="SUPFAM" id="SSF57903">
    <property type="entry name" value="FYVE/PHD zinc finger"/>
    <property type="match status" value="1"/>
</dbReference>
<dbReference type="CDD" id="cd01670">
    <property type="entry name" value="Death"/>
    <property type="match status" value="1"/>
</dbReference>
<dbReference type="PANTHER" id="PTHR13265">
    <property type="entry name" value="THO COMPLEX SUBUNIT 1"/>
    <property type="match status" value="1"/>
</dbReference>
<dbReference type="InterPro" id="IPR001478">
    <property type="entry name" value="PDZ"/>
</dbReference>
<dbReference type="Pfam" id="PF00531">
    <property type="entry name" value="Death"/>
    <property type="match status" value="1"/>
</dbReference>
<feature type="region of interest" description="Disordered" evidence="1">
    <location>
        <begin position="1803"/>
        <end position="1843"/>
    </location>
</feature>
<dbReference type="PROSITE" id="PS50106">
    <property type="entry name" value="PDZ"/>
    <property type="match status" value="1"/>
</dbReference>
<feature type="compositionally biased region" description="Acidic residues" evidence="1">
    <location>
        <begin position="545"/>
        <end position="558"/>
    </location>
</feature>
<dbReference type="Gene3D" id="2.60.40.150">
    <property type="entry name" value="C2 domain"/>
    <property type="match status" value="1"/>
</dbReference>
<dbReference type="SUPFAM" id="SSF50156">
    <property type="entry name" value="PDZ domain-like"/>
    <property type="match status" value="1"/>
</dbReference>
<dbReference type="InterPro" id="IPR041489">
    <property type="entry name" value="PDZ_6"/>
</dbReference>
<feature type="compositionally biased region" description="Low complexity" evidence="1">
    <location>
        <begin position="1806"/>
        <end position="1822"/>
    </location>
</feature>
<feature type="region of interest" description="Disordered" evidence="1">
    <location>
        <begin position="539"/>
        <end position="579"/>
    </location>
</feature>
<dbReference type="PROSITE" id="PS50017">
    <property type="entry name" value="DEATH_DOMAIN"/>
    <property type="match status" value="1"/>
</dbReference>
<feature type="region of interest" description="Disordered" evidence="1">
    <location>
        <begin position="1359"/>
        <end position="1388"/>
    </location>
</feature>
<dbReference type="InterPro" id="IPR000008">
    <property type="entry name" value="C2_dom"/>
</dbReference>
<dbReference type="InterPro" id="IPR036034">
    <property type="entry name" value="PDZ_sf"/>
</dbReference>